<protein>
    <submittedName>
        <fullName evidence="2">Uncharacterized protein</fullName>
    </submittedName>
</protein>
<proteinExistence type="predicted"/>
<sequence length="68" mass="7814">MGKTYKKYNEEFSSERSGKGSKHANGRKTGGMKTLNSYVEEDYDFDDTPFDDDVEINDEITIKHTKNT</sequence>
<accession>A0A6J7WXM7</accession>
<evidence type="ECO:0000313" key="2">
    <source>
        <dbReference type="EMBL" id="CAB5221635.1"/>
    </source>
</evidence>
<reference evidence="2" key="1">
    <citation type="submission" date="2020-05" db="EMBL/GenBank/DDBJ databases">
        <authorList>
            <person name="Chiriac C."/>
            <person name="Salcher M."/>
            <person name="Ghai R."/>
            <person name="Kavagutti S V."/>
        </authorList>
    </citation>
    <scope>NUCLEOTIDE SEQUENCE</scope>
</reference>
<evidence type="ECO:0000256" key="1">
    <source>
        <dbReference type="SAM" id="MobiDB-lite"/>
    </source>
</evidence>
<gene>
    <name evidence="2" type="ORF">UFOVP240_223</name>
</gene>
<dbReference type="EMBL" id="LR798293">
    <property type="protein sequence ID" value="CAB5221635.1"/>
    <property type="molecule type" value="Genomic_DNA"/>
</dbReference>
<feature type="region of interest" description="Disordered" evidence="1">
    <location>
        <begin position="1"/>
        <end position="33"/>
    </location>
</feature>
<feature type="compositionally biased region" description="Basic and acidic residues" evidence="1">
    <location>
        <begin position="7"/>
        <end position="18"/>
    </location>
</feature>
<organism evidence="2">
    <name type="scientific">uncultured Caudovirales phage</name>
    <dbReference type="NCBI Taxonomy" id="2100421"/>
    <lineage>
        <taxon>Viruses</taxon>
        <taxon>Duplodnaviria</taxon>
        <taxon>Heunggongvirae</taxon>
        <taxon>Uroviricota</taxon>
        <taxon>Caudoviricetes</taxon>
        <taxon>Peduoviridae</taxon>
        <taxon>Maltschvirus</taxon>
        <taxon>Maltschvirus maltsch</taxon>
    </lineage>
</organism>
<name>A0A6J7WXM7_9CAUD</name>